<feature type="compositionally biased region" description="Polar residues" evidence="1">
    <location>
        <begin position="158"/>
        <end position="169"/>
    </location>
</feature>
<dbReference type="InParanoid" id="A0A067NJG1"/>
<evidence type="ECO:0000313" key="3">
    <source>
        <dbReference type="EMBL" id="KDQ27145.1"/>
    </source>
</evidence>
<dbReference type="Proteomes" id="UP000027073">
    <property type="component" value="Unassembled WGS sequence"/>
</dbReference>
<dbReference type="Pfam" id="PF20149">
    <property type="entry name" value="DUF6532"/>
    <property type="match status" value="1"/>
</dbReference>
<evidence type="ECO:0000259" key="2">
    <source>
        <dbReference type="Pfam" id="PF20149"/>
    </source>
</evidence>
<name>A0A067NJG1_PLEO1</name>
<feature type="compositionally biased region" description="Acidic residues" evidence="1">
    <location>
        <begin position="240"/>
        <end position="253"/>
    </location>
</feature>
<feature type="region of interest" description="Disordered" evidence="1">
    <location>
        <begin position="218"/>
        <end position="260"/>
    </location>
</feature>
<organism evidence="3 4">
    <name type="scientific">Pleurotus ostreatus (strain PC15)</name>
    <name type="common">Oyster mushroom</name>
    <dbReference type="NCBI Taxonomy" id="1137138"/>
    <lineage>
        <taxon>Eukaryota</taxon>
        <taxon>Fungi</taxon>
        <taxon>Dikarya</taxon>
        <taxon>Basidiomycota</taxon>
        <taxon>Agaricomycotina</taxon>
        <taxon>Agaricomycetes</taxon>
        <taxon>Agaricomycetidae</taxon>
        <taxon>Agaricales</taxon>
        <taxon>Pleurotineae</taxon>
        <taxon>Pleurotaceae</taxon>
        <taxon>Pleurotus</taxon>
    </lineage>
</organism>
<dbReference type="HOGENOM" id="CLU_453491_0_0_1"/>
<dbReference type="OrthoDB" id="2803562at2759"/>
<protein>
    <recommendedName>
        <fullName evidence="2">DUF6532 domain-containing protein</fullName>
    </recommendedName>
</protein>
<proteinExistence type="predicted"/>
<evidence type="ECO:0000256" key="1">
    <source>
        <dbReference type="SAM" id="MobiDB-lite"/>
    </source>
</evidence>
<feature type="region of interest" description="Disordered" evidence="1">
    <location>
        <begin position="1"/>
        <end position="80"/>
    </location>
</feature>
<dbReference type="VEuPathDB" id="FungiDB:PLEOSDRAFT_1106034"/>
<feature type="region of interest" description="Disordered" evidence="1">
    <location>
        <begin position="158"/>
        <end position="191"/>
    </location>
</feature>
<dbReference type="EMBL" id="KL198009">
    <property type="protein sequence ID" value="KDQ27145.1"/>
    <property type="molecule type" value="Genomic_DNA"/>
</dbReference>
<reference evidence="4" key="1">
    <citation type="journal article" date="2014" name="Proc. Natl. Acad. Sci. U.S.A.">
        <title>Extensive sampling of basidiomycete genomes demonstrates inadequacy of the white-rot/brown-rot paradigm for wood decay fungi.</title>
        <authorList>
            <person name="Riley R."/>
            <person name="Salamov A.A."/>
            <person name="Brown D.W."/>
            <person name="Nagy L.G."/>
            <person name="Floudas D."/>
            <person name="Held B.W."/>
            <person name="Levasseur A."/>
            <person name="Lombard V."/>
            <person name="Morin E."/>
            <person name="Otillar R."/>
            <person name="Lindquist E.A."/>
            <person name="Sun H."/>
            <person name="LaButti K.M."/>
            <person name="Schmutz J."/>
            <person name="Jabbour D."/>
            <person name="Luo H."/>
            <person name="Baker S.E."/>
            <person name="Pisabarro A.G."/>
            <person name="Walton J.D."/>
            <person name="Blanchette R.A."/>
            <person name="Henrissat B."/>
            <person name="Martin F."/>
            <person name="Cullen D."/>
            <person name="Hibbett D.S."/>
            <person name="Grigoriev I.V."/>
        </authorList>
    </citation>
    <scope>NUCLEOTIDE SEQUENCE [LARGE SCALE GENOMIC DNA]</scope>
    <source>
        <strain evidence="4">PC15</strain>
    </source>
</reference>
<sequence>MARGKRGSSTKGKAWNPPRTRRQNQDPSNIPEADAPTFSHGTTSTDMLTDVRPSKQRLLDNPTWEKKKAPQPRKHPAPGPCILLVVPFPNNSFYRSHPAEATDDTAVTNPIPKKRVKSQAARLYPSPLLDDRASVEGVAQQASNTTEQHEYISHSQACPINTTAGTDTANVEDDGDHWQDDMEESDNEDDLYKIEEDELDDDDEGGYTDQEQAIVVEHDPLQKGPSRSHQNIATLKGEDFSEGEDGDVEDEGTDVNNAQQPKKALWQKKIDAETASVSVHSHLHSATLSQAPPTTNTWHTDTNLHLTATGRESAKLDIRLQSKLIRDVLRKAIAYGHRYLAFGVPDLHDSLNAATIQNMPTPMSHYGLDQYAYCALEEGSQHFVQLHSTEIIQRLQEEDPKIYRQPILDHLAHRLSLERGNIRKTIRQLVTVYYKHLDNPKILDVLMTRRGYIYQQKDDGSIDYRKLYQAPVLAPAIKAAFFDNDGVGKRYPNCFSSTLELAKDEHEVSPFMVALIMTMVEIRLHELQTGSNTIIELKGTTWVEPYRRHMDSLFEMLRSKPTLYHKLMHKLFIEVGGSKFASASLHDEVVADLDLEIMDVSD</sequence>
<gene>
    <name evidence="3" type="ORF">PLEOSDRAFT_1106034</name>
</gene>
<dbReference type="AlphaFoldDB" id="A0A067NJG1"/>
<dbReference type="STRING" id="1137138.A0A067NJG1"/>
<feature type="domain" description="DUF6532" evidence="2">
    <location>
        <begin position="401"/>
        <end position="553"/>
    </location>
</feature>
<dbReference type="InterPro" id="IPR045341">
    <property type="entry name" value="DUF6532"/>
</dbReference>
<accession>A0A067NJG1</accession>
<feature type="region of interest" description="Disordered" evidence="1">
    <location>
        <begin position="96"/>
        <end position="128"/>
    </location>
</feature>
<evidence type="ECO:0000313" key="4">
    <source>
        <dbReference type="Proteomes" id="UP000027073"/>
    </source>
</evidence>
<feature type="compositionally biased region" description="Acidic residues" evidence="1">
    <location>
        <begin position="170"/>
        <end position="191"/>
    </location>
</feature>